<comment type="caution">
    <text evidence="2">The sequence shown here is derived from an EMBL/GenBank/DDBJ whole genome shotgun (WGS) entry which is preliminary data.</text>
</comment>
<keyword evidence="3" id="KW-1185">Reference proteome</keyword>
<proteinExistence type="predicted"/>
<dbReference type="Pfam" id="PF00534">
    <property type="entry name" value="Glycos_transf_1"/>
    <property type="match status" value="1"/>
</dbReference>
<dbReference type="Proteomes" id="UP000249688">
    <property type="component" value="Unassembled WGS sequence"/>
</dbReference>
<name>A0A2W7IJT6_9PROT</name>
<keyword evidence="2" id="KW-0808">Transferase</keyword>
<organism evidence="2 3">
    <name type="scientific">Humitalea rosea</name>
    <dbReference type="NCBI Taxonomy" id="990373"/>
    <lineage>
        <taxon>Bacteria</taxon>
        <taxon>Pseudomonadati</taxon>
        <taxon>Pseudomonadota</taxon>
        <taxon>Alphaproteobacteria</taxon>
        <taxon>Acetobacterales</taxon>
        <taxon>Roseomonadaceae</taxon>
        <taxon>Humitalea</taxon>
    </lineage>
</organism>
<dbReference type="AlphaFoldDB" id="A0A2W7IJT6"/>
<dbReference type="RefSeq" id="WP_111398228.1">
    <property type="nucleotide sequence ID" value="NZ_QKYU01000010.1"/>
</dbReference>
<gene>
    <name evidence="2" type="ORF">C8P66_110171</name>
</gene>
<dbReference type="EMBL" id="QKYU01000010">
    <property type="protein sequence ID" value="PZW45972.1"/>
    <property type="molecule type" value="Genomic_DNA"/>
</dbReference>
<dbReference type="PANTHER" id="PTHR12526">
    <property type="entry name" value="GLYCOSYLTRANSFERASE"/>
    <property type="match status" value="1"/>
</dbReference>
<dbReference type="OrthoDB" id="9801573at2"/>
<protein>
    <submittedName>
        <fullName evidence="2">Glycosyltransferase involved in cell wall biosynthesis</fullName>
    </submittedName>
</protein>
<dbReference type="PANTHER" id="PTHR12526:SF635">
    <property type="entry name" value="GLYCOSYL TRANSFERASE GROUP 1"/>
    <property type="match status" value="1"/>
</dbReference>
<evidence type="ECO:0000313" key="3">
    <source>
        <dbReference type="Proteomes" id="UP000249688"/>
    </source>
</evidence>
<sequence length="345" mass="37799">MRVLVLNAMVPFVWGGAEALADNLVRNLRAAGVEAEQLRIPFQWYPAERLLDEMLAMRCLRLEGVDRVIGLKFPSYLVPHPNKVMWLIHQHRQAYDLWDSGQSELLQFERGPVIRHAIRAADTTSFAGCRALYTIASNVADRLRRYNGLAAEVMHMPLNEPERYPGGEYGGYILAAGRLAGNKRHELLIRAMVHVRAPIRLVVAGPADLPGTADRLRGLAETLGVADRVTVDARFLPVEELAGLMNNALAAAYVPSDEDAIGYVTMEACQAAKAVIACTDSGGLLELLEDGVTGFVVPPDPVELAAAIDRLASDPALARRLGQQARAVFEARDINWRSIVPKLLA</sequence>
<dbReference type="SUPFAM" id="SSF53756">
    <property type="entry name" value="UDP-Glycosyltransferase/glycogen phosphorylase"/>
    <property type="match status" value="1"/>
</dbReference>
<evidence type="ECO:0000313" key="2">
    <source>
        <dbReference type="EMBL" id="PZW45972.1"/>
    </source>
</evidence>
<dbReference type="InterPro" id="IPR001296">
    <property type="entry name" value="Glyco_trans_1"/>
</dbReference>
<accession>A0A2W7IJT6</accession>
<dbReference type="CDD" id="cd03801">
    <property type="entry name" value="GT4_PimA-like"/>
    <property type="match status" value="1"/>
</dbReference>
<dbReference type="Gene3D" id="3.40.50.2000">
    <property type="entry name" value="Glycogen Phosphorylase B"/>
    <property type="match status" value="1"/>
</dbReference>
<dbReference type="GO" id="GO:0016757">
    <property type="term" value="F:glycosyltransferase activity"/>
    <property type="evidence" value="ECO:0007669"/>
    <property type="project" value="InterPro"/>
</dbReference>
<feature type="domain" description="Glycosyl transferase family 1" evidence="1">
    <location>
        <begin position="172"/>
        <end position="327"/>
    </location>
</feature>
<evidence type="ECO:0000259" key="1">
    <source>
        <dbReference type="Pfam" id="PF00534"/>
    </source>
</evidence>
<reference evidence="2 3" key="1">
    <citation type="submission" date="2018-06" db="EMBL/GenBank/DDBJ databases">
        <title>Genomic Encyclopedia of Archaeal and Bacterial Type Strains, Phase II (KMG-II): from individual species to whole genera.</title>
        <authorList>
            <person name="Goeker M."/>
        </authorList>
    </citation>
    <scope>NUCLEOTIDE SEQUENCE [LARGE SCALE GENOMIC DNA]</scope>
    <source>
        <strain evidence="2 3">DSM 24525</strain>
    </source>
</reference>